<keyword evidence="8 10" id="KW-0119">Carbohydrate metabolism</keyword>
<feature type="binding site" evidence="10">
    <location>
        <position position="315"/>
    </location>
    <ligand>
        <name>Mg(2+)</name>
        <dbReference type="ChEBI" id="CHEBI:18420"/>
        <label>2</label>
    </ligand>
</feature>
<keyword evidence="10" id="KW-0460">Magnesium</keyword>
<evidence type="ECO:0000256" key="1">
    <source>
        <dbReference type="ARBA" id="ARBA00005765"/>
    </source>
</evidence>
<keyword evidence="10" id="KW-0963">Cytoplasm</keyword>
<accession>A0A6H0WJ11</accession>
<dbReference type="PANTHER" id="PTHR48408">
    <property type="match status" value="1"/>
</dbReference>
<dbReference type="PROSITE" id="PS51415">
    <property type="entry name" value="XYLOSE_ISOMERASE"/>
    <property type="match status" value="1"/>
</dbReference>
<dbReference type="NCBIfam" id="TIGR02630">
    <property type="entry name" value="xylose_isom_A"/>
    <property type="match status" value="1"/>
</dbReference>
<gene>
    <name evidence="10 13" type="primary">xylA</name>
    <name evidence="13" type="ORF">G4P54_10060</name>
</gene>
<evidence type="ECO:0000256" key="7">
    <source>
        <dbReference type="ARBA" id="ARBA00023235"/>
    </source>
</evidence>
<feature type="binding site" evidence="10">
    <location>
        <position position="313"/>
    </location>
    <ligand>
        <name>Mg(2+)</name>
        <dbReference type="ChEBI" id="CHEBI:18420"/>
        <label>2</label>
    </ligand>
</feature>
<evidence type="ECO:0000256" key="9">
    <source>
        <dbReference type="ARBA" id="ARBA00033659"/>
    </source>
</evidence>
<evidence type="ECO:0000256" key="3">
    <source>
        <dbReference type="ARBA" id="ARBA00011958"/>
    </source>
</evidence>
<keyword evidence="6 10" id="KW-0479">Metal-binding</keyword>
<feature type="binding site" evidence="10">
    <location>
        <position position="302"/>
    </location>
    <ligand>
        <name>Mg(2+)</name>
        <dbReference type="ChEBI" id="CHEBI:18420"/>
        <label>1</label>
    </ligand>
</feature>
<dbReference type="InterPro" id="IPR013452">
    <property type="entry name" value="Xylose_isom_bac"/>
</dbReference>
<evidence type="ECO:0000256" key="5">
    <source>
        <dbReference type="ARBA" id="ARBA00022629"/>
    </source>
</evidence>
<feature type="binding site" evidence="10">
    <location>
        <position position="238"/>
    </location>
    <ligand>
        <name>Mg(2+)</name>
        <dbReference type="ChEBI" id="CHEBI:18420"/>
        <label>1</label>
    </ligand>
</feature>
<dbReference type="AlphaFoldDB" id="A0A6H0WJ11"/>
<dbReference type="Gene3D" id="3.20.20.150">
    <property type="entry name" value="Divalent-metal-dependent TIM barrel enzymes"/>
    <property type="match status" value="1"/>
</dbReference>
<dbReference type="NCBIfam" id="NF003998">
    <property type="entry name" value="PRK05474.1"/>
    <property type="match status" value="1"/>
</dbReference>
<dbReference type="Proteomes" id="UP000501914">
    <property type="component" value="Chromosome"/>
</dbReference>
<feature type="binding site" evidence="10">
    <location>
        <position position="274"/>
    </location>
    <ligand>
        <name>Mg(2+)</name>
        <dbReference type="ChEBI" id="CHEBI:18420"/>
        <label>2</label>
    </ligand>
</feature>
<name>A0A6H0WJ11_9BACI</name>
<organism evidence="13 14">
    <name type="scientific">Bacillus tequilensis</name>
    <dbReference type="NCBI Taxonomy" id="227866"/>
    <lineage>
        <taxon>Bacteria</taxon>
        <taxon>Bacillati</taxon>
        <taxon>Bacillota</taxon>
        <taxon>Bacilli</taxon>
        <taxon>Bacillales</taxon>
        <taxon>Bacillaceae</taxon>
        <taxon>Bacillus</taxon>
    </lineage>
</organism>
<evidence type="ECO:0000256" key="4">
    <source>
        <dbReference type="ARBA" id="ARBA00018232"/>
    </source>
</evidence>
<feature type="binding site" evidence="10">
    <location>
        <position position="277"/>
    </location>
    <ligand>
        <name>Mg(2+)</name>
        <dbReference type="ChEBI" id="CHEBI:18420"/>
        <label>2</label>
    </ligand>
</feature>
<dbReference type="GO" id="GO:0009045">
    <property type="term" value="F:xylose isomerase activity"/>
    <property type="evidence" value="ECO:0007669"/>
    <property type="project" value="UniProtKB-UniRule"/>
</dbReference>
<comment type="subunit">
    <text evidence="2 10 12">Homotetramer.</text>
</comment>
<evidence type="ECO:0000256" key="8">
    <source>
        <dbReference type="ARBA" id="ARBA00023277"/>
    </source>
</evidence>
<comment type="subcellular location">
    <subcellularLocation>
        <location evidence="10 12">Cytoplasm</location>
    </subcellularLocation>
</comment>
<keyword evidence="14" id="KW-1185">Reference proteome</keyword>
<evidence type="ECO:0000313" key="13">
    <source>
        <dbReference type="EMBL" id="QIW80124.1"/>
    </source>
</evidence>
<comment type="catalytic activity">
    <reaction evidence="9 10 11">
        <text>alpha-D-xylose = alpha-D-xylulofuranose</text>
        <dbReference type="Rhea" id="RHEA:22816"/>
        <dbReference type="ChEBI" id="CHEBI:28518"/>
        <dbReference type="ChEBI" id="CHEBI:188998"/>
        <dbReference type="EC" id="5.3.1.5"/>
    </reaction>
</comment>
<dbReference type="GO" id="GO:0000287">
    <property type="term" value="F:magnesium ion binding"/>
    <property type="evidence" value="ECO:0007669"/>
    <property type="project" value="UniProtKB-UniRule"/>
</dbReference>
<dbReference type="KEGG" id="bteq:G4P54_10060"/>
<dbReference type="PRINTS" id="PR00688">
    <property type="entry name" value="XYLOSISMRASE"/>
</dbReference>
<feature type="binding site" evidence="10">
    <location>
        <position position="345"/>
    </location>
    <ligand>
        <name>Mg(2+)</name>
        <dbReference type="ChEBI" id="CHEBI:18420"/>
        <label>1</label>
    </ligand>
</feature>
<keyword evidence="5 10" id="KW-0859">Xylose metabolism</keyword>
<proteinExistence type="inferred from homology"/>
<dbReference type="EMBL" id="CP048852">
    <property type="protein sequence ID" value="QIW80124.1"/>
    <property type="molecule type" value="Genomic_DNA"/>
</dbReference>
<dbReference type="InterPro" id="IPR036237">
    <property type="entry name" value="Xyl_isomerase-like_sf"/>
</dbReference>
<evidence type="ECO:0000256" key="6">
    <source>
        <dbReference type="ARBA" id="ARBA00022723"/>
    </source>
</evidence>
<evidence type="ECO:0000256" key="10">
    <source>
        <dbReference type="HAMAP-Rule" id="MF_00455"/>
    </source>
</evidence>
<feature type="active site" evidence="10">
    <location>
        <position position="110"/>
    </location>
</feature>
<evidence type="ECO:0000256" key="2">
    <source>
        <dbReference type="ARBA" id="ARBA00011881"/>
    </source>
</evidence>
<dbReference type="PANTHER" id="PTHR48408:SF1">
    <property type="entry name" value="XYLOSE ISOMERASE"/>
    <property type="match status" value="1"/>
</dbReference>
<reference evidence="13 14" key="1">
    <citation type="submission" date="2020-02" db="EMBL/GenBank/DDBJ databases">
        <title>Genome sequencing, annotation and comparative genomic analysis of Bacillus tequilensis EA-CB0015, an effective biological control agent against Pseudocercospora fijiensis in banana plants.</title>
        <authorList>
            <person name="Cuellar-Gaviria T.Z."/>
            <person name="Ju K.-S."/>
            <person name="Villegas-Escobar V."/>
        </authorList>
    </citation>
    <scope>NUCLEOTIDE SEQUENCE [LARGE SCALE GENOMIC DNA]</scope>
    <source>
        <strain evidence="13 14">EA-CB0015</strain>
    </source>
</reference>
<evidence type="ECO:0000256" key="12">
    <source>
        <dbReference type="RuleBase" id="RU000610"/>
    </source>
</evidence>
<protein>
    <recommendedName>
        <fullName evidence="4 10">Xylose isomerase</fullName>
        <ecNumber evidence="3 10">5.3.1.5</ecNumber>
    </recommendedName>
</protein>
<comment type="cofactor">
    <cofactor evidence="10">
        <name>Mg(2+)</name>
        <dbReference type="ChEBI" id="CHEBI:18420"/>
    </cofactor>
    <text evidence="10">Binds 2 magnesium ions per subunit.</text>
</comment>
<sequence length="445" mass="50470">MVQSHSDSVGYFESVNKVIYEGKDSTNPLAFKYYNPQEVIGEKTMKEHLRFSIAYWHTFTADGTDMFGAATMERPWDRYKGMDLARARVEAAFEMFEKLDAPFFAFHDRDIAPEGSTLKETNQNLDIIVSMMKEYMRTSSVKLLWNTANMFTNPRFVHGAATSCNADVFAYAAAQVKKGLETAKELGAENYVFWGGREGYETLLNTDLKFELDNLARFMHMAVDYAKEIGYTGQFLIEPKPKEPTTHQYDTDAATTIAFLKQYGLDSHFKLNLEANHATLAGHTFEHELRMARVHGLLGSVDANQGHPLLGWDTDEFPTDLYSTTLAMYEILQNGGLGSGGLNFDAKVRRSSFEPDDLLFAHIAGMDAFARGLKVAHKLIEDRVFEDVIQHRYRSFTEGIGLEIAEGRANFKTLEEYALNHKSIKNESGRQEQLKARLNQYILEV</sequence>
<comment type="similarity">
    <text evidence="1 10 11">Belongs to the xylose isomerase family.</text>
</comment>
<feature type="active site" evidence="10">
    <location>
        <position position="107"/>
    </location>
</feature>
<feature type="binding site" evidence="10">
    <location>
        <position position="274"/>
    </location>
    <ligand>
        <name>Mg(2+)</name>
        <dbReference type="ChEBI" id="CHEBI:18420"/>
        <label>1</label>
    </ligand>
</feature>
<dbReference type="GO" id="GO:0042732">
    <property type="term" value="P:D-xylose metabolic process"/>
    <property type="evidence" value="ECO:0007669"/>
    <property type="project" value="UniProtKB-UniRule"/>
</dbReference>
<evidence type="ECO:0000256" key="11">
    <source>
        <dbReference type="RuleBase" id="RU000609"/>
    </source>
</evidence>
<dbReference type="HAMAP" id="MF_00455">
    <property type="entry name" value="Xylose_isom_A"/>
    <property type="match status" value="1"/>
</dbReference>
<keyword evidence="7 10" id="KW-0413">Isomerase</keyword>
<evidence type="ECO:0000313" key="14">
    <source>
        <dbReference type="Proteomes" id="UP000501914"/>
    </source>
</evidence>
<dbReference type="GO" id="GO:0005737">
    <property type="term" value="C:cytoplasm"/>
    <property type="evidence" value="ECO:0007669"/>
    <property type="project" value="UniProtKB-SubCell"/>
</dbReference>
<dbReference type="InterPro" id="IPR001998">
    <property type="entry name" value="Xylose_isomerase"/>
</dbReference>
<dbReference type="RefSeq" id="WP_167872564.1">
    <property type="nucleotide sequence ID" value="NZ_CP048852.1"/>
</dbReference>
<dbReference type="SUPFAM" id="SSF51658">
    <property type="entry name" value="Xylose isomerase-like"/>
    <property type="match status" value="1"/>
</dbReference>
<dbReference type="FunFam" id="3.20.20.150:FF:000002">
    <property type="entry name" value="Xylose isomerase"/>
    <property type="match status" value="1"/>
</dbReference>
<dbReference type="EC" id="5.3.1.5" evidence="3 10"/>